<dbReference type="GO" id="GO:0005886">
    <property type="term" value="C:plasma membrane"/>
    <property type="evidence" value="ECO:0007669"/>
    <property type="project" value="TreeGrafter"/>
</dbReference>
<evidence type="ECO:0000313" key="9">
    <source>
        <dbReference type="EMBL" id="CCE81353.1"/>
    </source>
</evidence>
<evidence type="ECO:0000256" key="1">
    <source>
        <dbReference type="ARBA" id="ARBA00004141"/>
    </source>
</evidence>
<feature type="transmembrane region" description="Helical" evidence="7">
    <location>
        <begin position="373"/>
        <end position="397"/>
    </location>
</feature>
<sequence>MESEKEIQNENHERKEEEDLSAKVWAIGIYCGIISLCALPMGWDIGTAGQMVSGERFQDTYKSPSAEKTEEFGKISSVMIGVIVSSFNLGCVIGCIGLSKICNLVGFKRAIVVSSGIHGIGSLIQILCGYNRWNVWAMIFGRVLCGVCCGTACVIAPRFMNHLAVLPNKSMFLSFFQTSVCTAILAGNIMNWVLGSNFIGILICQLIIATLVGVLITVVPESHIHFLNKGNNDGASDTLRRLYTVESEHDEEKLKTMLEKWEGPETLPKRWVTNPSYYIPLVHCCIIIVFQQLSGINYFFYYGAIIFRQIGIDVSLVAIIMGSVNLVGSLVSNLIVGHFSRRTLLLIGSALMTILLGIYLALSVWPFSASQVLLVLVTCSFITCFAVTWGPVAGILINYTSRNINSIIGVTNSVGFISNCIITVLSPLLIEHLGFYISLIFASSMLVSIIYLHSFSYTD</sequence>
<dbReference type="eggNOG" id="KOG0254">
    <property type="taxonomic scope" value="Eukaryota"/>
</dbReference>
<evidence type="ECO:0000256" key="3">
    <source>
        <dbReference type="ARBA" id="ARBA00022448"/>
    </source>
</evidence>
<dbReference type="InterPro" id="IPR005828">
    <property type="entry name" value="MFS_sugar_transport-like"/>
</dbReference>
<organism evidence="9 10">
    <name type="scientific">Pichia sorbitophila (strain ATCC MYA-4447 / BCRC 22081 / CBS 7064 / NBRC 10061 / NRRL Y-12695)</name>
    <name type="common">Hybrid yeast</name>
    <dbReference type="NCBI Taxonomy" id="559304"/>
    <lineage>
        <taxon>Eukaryota</taxon>
        <taxon>Fungi</taxon>
        <taxon>Dikarya</taxon>
        <taxon>Ascomycota</taxon>
        <taxon>Saccharomycotina</taxon>
        <taxon>Pichiomycetes</taxon>
        <taxon>Debaryomycetaceae</taxon>
        <taxon>Millerozyma</taxon>
    </lineage>
</organism>
<dbReference type="InterPro" id="IPR003663">
    <property type="entry name" value="Sugar/inositol_transpt"/>
</dbReference>
<dbReference type="Proteomes" id="UP000005222">
    <property type="component" value="Chromosome I"/>
</dbReference>
<dbReference type="EMBL" id="FO082051">
    <property type="protein sequence ID" value="CCE81353.1"/>
    <property type="molecule type" value="Genomic_DNA"/>
</dbReference>
<evidence type="ECO:0000256" key="5">
    <source>
        <dbReference type="ARBA" id="ARBA00022989"/>
    </source>
</evidence>
<evidence type="ECO:0000256" key="2">
    <source>
        <dbReference type="ARBA" id="ARBA00010992"/>
    </source>
</evidence>
<keyword evidence="4 7" id="KW-0812">Transmembrane</keyword>
<feature type="transmembrane region" description="Helical" evidence="7">
    <location>
        <begin position="343"/>
        <end position="367"/>
    </location>
</feature>
<reference evidence="9 10" key="1">
    <citation type="journal article" date="2012" name="G3 (Bethesda)">
        <title>Pichia sorbitophila, an interspecies yeast hybrid reveals early steps of genome resolution following polyploidization.</title>
        <authorList>
            <person name="Leh Louis V."/>
            <person name="Despons L."/>
            <person name="Friedrich A."/>
            <person name="Martin T."/>
            <person name="Durrens P."/>
            <person name="Casaregola S."/>
            <person name="Neuveglise C."/>
            <person name="Fairhead C."/>
            <person name="Marck C."/>
            <person name="Cruz J.A."/>
            <person name="Straub M.L."/>
            <person name="Kugler V."/>
            <person name="Sacerdot C."/>
            <person name="Uzunov Z."/>
            <person name="Thierry A."/>
            <person name="Weiss S."/>
            <person name="Bleykasten C."/>
            <person name="De Montigny J."/>
            <person name="Jacques N."/>
            <person name="Jung P."/>
            <person name="Lemaire M."/>
            <person name="Mallet S."/>
            <person name="Morel G."/>
            <person name="Richard G.F."/>
            <person name="Sarkar A."/>
            <person name="Savel G."/>
            <person name="Schacherer J."/>
            <person name="Seret M.L."/>
            <person name="Talla E."/>
            <person name="Samson G."/>
            <person name="Jubin C."/>
            <person name="Poulain J."/>
            <person name="Vacherie B."/>
            <person name="Barbe V."/>
            <person name="Pelletier E."/>
            <person name="Sherman D.J."/>
            <person name="Westhof E."/>
            <person name="Weissenbach J."/>
            <person name="Baret P.V."/>
            <person name="Wincker P."/>
            <person name="Gaillardin C."/>
            <person name="Dujon B."/>
            <person name="Souciet J.L."/>
        </authorList>
    </citation>
    <scope>NUCLEOTIDE SEQUENCE [LARGE SCALE GENOMIC DNA]</scope>
    <source>
        <strain evidence="10">ATCC MYA-4447 / BCRC 22081 / CBS 7064 / NBRC 10061 / NRRL Y-12695</strain>
    </source>
</reference>
<dbReference type="OMA" id="WACESSI"/>
<dbReference type="Gene3D" id="1.20.1250.20">
    <property type="entry name" value="MFS general substrate transporter like domains"/>
    <property type="match status" value="1"/>
</dbReference>
<keyword evidence="5 7" id="KW-1133">Transmembrane helix</keyword>
<feature type="transmembrane region" description="Helical" evidence="7">
    <location>
        <begin position="435"/>
        <end position="453"/>
    </location>
</feature>
<feature type="transmembrane region" description="Helical" evidence="7">
    <location>
        <begin position="409"/>
        <end position="429"/>
    </location>
</feature>
<dbReference type="PANTHER" id="PTHR48022">
    <property type="entry name" value="PLASTIDIC GLUCOSE TRANSPORTER 4"/>
    <property type="match status" value="1"/>
</dbReference>
<keyword evidence="6 7" id="KW-0472">Membrane</keyword>
<dbReference type="InterPro" id="IPR020846">
    <property type="entry name" value="MFS_dom"/>
</dbReference>
<dbReference type="InterPro" id="IPR036259">
    <property type="entry name" value="MFS_trans_sf"/>
</dbReference>
<comment type="similarity">
    <text evidence="2">Belongs to the major facilitator superfamily. Sugar transporter (TC 2.A.1.1) family.</text>
</comment>
<dbReference type="InterPro" id="IPR050360">
    <property type="entry name" value="MFS_Sugar_Transporters"/>
</dbReference>
<keyword evidence="3" id="KW-0813">Transport</keyword>
<gene>
    <name evidence="9" type="primary">Piso0_001251</name>
    <name evidence="9" type="ORF">GNLVRS01_PISO0I00822g</name>
</gene>
<feature type="transmembrane region" description="Helical" evidence="7">
    <location>
        <begin position="139"/>
        <end position="160"/>
    </location>
</feature>
<evidence type="ECO:0000259" key="8">
    <source>
        <dbReference type="PROSITE" id="PS50850"/>
    </source>
</evidence>
<feature type="transmembrane region" description="Helical" evidence="7">
    <location>
        <begin position="314"/>
        <end position="336"/>
    </location>
</feature>
<dbReference type="PANTHER" id="PTHR48022:SF50">
    <property type="entry name" value="HEXOSE TRANSPORTER HXT14"/>
    <property type="match status" value="1"/>
</dbReference>
<feature type="domain" description="Major facilitator superfamily (MFS) profile" evidence="8">
    <location>
        <begin position="30"/>
        <end position="459"/>
    </location>
</feature>
<dbReference type="InParanoid" id="G8YDV4"/>
<protein>
    <submittedName>
        <fullName evidence="9">Piso0_001251 protein</fullName>
    </submittedName>
</protein>
<dbReference type="HOGENOM" id="CLU_001265_30_1_1"/>
<feature type="transmembrane region" description="Helical" evidence="7">
    <location>
        <begin position="277"/>
        <end position="302"/>
    </location>
</feature>
<dbReference type="OrthoDB" id="5399138at2759"/>
<accession>G8YDV4</accession>
<dbReference type="Pfam" id="PF00083">
    <property type="entry name" value="Sugar_tr"/>
    <property type="match status" value="1"/>
</dbReference>
<feature type="transmembrane region" description="Helical" evidence="7">
    <location>
        <begin position="24"/>
        <end position="43"/>
    </location>
</feature>
<evidence type="ECO:0000313" key="10">
    <source>
        <dbReference type="Proteomes" id="UP000005222"/>
    </source>
</evidence>
<name>G8YDV4_PICSO</name>
<dbReference type="GO" id="GO:0005351">
    <property type="term" value="F:carbohydrate:proton symporter activity"/>
    <property type="evidence" value="ECO:0007669"/>
    <property type="project" value="TreeGrafter"/>
</dbReference>
<proteinExistence type="inferred from homology"/>
<feature type="transmembrane region" description="Helical" evidence="7">
    <location>
        <begin position="198"/>
        <end position="219"/>
    </location>
</feature>
<feature type="transmembrane region" description="Helical" evidence="7">
    <location>
        <begin position="110"/>
        <end position="133"/>
    </location>
</feature>
<keyword evidence="10" id="KW-1185">Reference proteome</keyword>
<dbReference type="PRINTS" id="PR00171">
    <property type="entry name" value="SUGRTRNSPORT"/>
</dbReference>
<evidence type="ECO:0000256" key="7">
    <source>
        <dbReference type="SAM" id="Phobius"/>
    </source>
</evidence>
<feature type="transmembrane region" description="Helical" evidence="7">
    <location>
        <begin position="75"/>
        <end position="98"/>
    </location>
</feature>
<evidence type="ECO:0000256" key="4">
    <source>
        <dbReference type="ARBA" id="ARBA00022692"/>
    </source>
</evidence>
<dbReference type="PROSITE" id="PS50850">
    <property type="entry name" value="MFS"/>
    <property type="match status" value="1"/>
</dbReference>
<dbReference type="SUPFAM" id="SSF103473">
    <property type="entry name" value="MFS general substrate transporter"/>
    <property type="match status" value="1"/>
</dbReference>
<evidence type="ECO:0000256" key="6">
    <source>
        <dbReference type="ARBA" id="ARBA00023136"/>
    </source>
</evidence>
<comment type="subcellular location">
    <subcellularLocation>
        <location evidence="1">Membrane</location>
        <topology evidence="1">Multi-pass membrane protein</topology>
    </subcellularLocation>
</comment>
<feature type="transmembrane region" description="Helical" evidence="7">
    <location>
        <begin position="172"/>
        <end position="192"/>
    </location>
</feature>
<dbReference type="AlphaFoldDB" id="G8YDV4"/>
<dbReference type="STRING" id="559304.G8YDV4"/>